<dbReference type="Gene3D" id="2.160.20.10">
    <property type="entry name" value="Single-stranded right-handed beta-helix, Pectin lyase-like"/>
    <property type="match status" value="1"/>
</dbReference>
<dbReference type="Proteomes" id="UP000250321">
    <property type="component" value="Unassembled WGS sequence"/>
</dbReference>
<dbReference type="GO" id="GO:0030599">
    <property type="term" value="F:pectinesterase activity"/>
    <property type="evidence" value="ECO:0007669"/>
    <property type="project" value="UniProtKB-UniRule"/>
</dbReference>
<evidence type="ECO:0000256" key="1">
    <source>
        <dbReference type="ARBA" id="ARBA00004191"/>
    </source>
</evidence>
<comment type="subcellular location">
    <subcellularLocation>
        <location evidence="1 6">Secreted</location>
        <location evidence="1 6">Cell wall</location>
    </subcellularLocation>
</comment>
<dbReference type="InterPro" id="IPR018040">
    <property type="entry name" value="Pectinesterase_Tyr_AS"/>
</dbReference>
<dbReference type="PANTHER" id="PTHR31707">
    <property type="entry name" value="PECTINESTERASE"/>
    <property type="match status" value="1"/>
</dbReference>
<evidence type="ECO:0000313" key="9">
    <source>
        <dbReference type="Proteomes" id="UP000250321"/>
    </source>
</evidence>
<sequence>MAEYFSSQRNNMRGTAAALSKTADVTVSQDGSGKFKRIMDAIAAAPSHSQKQFVIFVKKGVYKEYVKIDKTKTRRAPSA</sequence>
<evidence type="ECO:0000256" key="2">
    <source>
        <dbReference type="ARBA" id="ARBA00005184"/>
    </source>
</evidence>
<dbReference type="PROSITE" id="PS00800">
    <property type="entry name" value="PECTINESTERASE_1"/>
    <property type="match status" value="1"/>
</dbReference>
<evidence type="ECO:0000256" key="3">
    <source>
        <dbReference type="ARBA" id="ARBA00022512"/>
    </source>
</evidence>
<keyword evidence="6" id="KW-0964">Secreted</keyword>
<accession>A0A314Y1R7</accession>
<dbReference type="EMBL" id="PJQY01001530">
    <property type="protein sequence ID" value="PQQ01825.1"/>
    <property type="molecule type" value="Genomic_DNA"/>
</dbReference>
<feature type="domain" description="Pectinesterase catalytic" evidence="7">
    <location>
        <begin position="24"/>
        <end position="73"/>
    </location>
</feature>
<keyword evidence="5 6" id="KW-0063">Aspartyl esterase</keyword>
<evidence type="ECO:0000256" key="5">
    <source>
        <dbReference type="ARBA" id="ARBA00023085"/>
    </source>
</evidence>
<name>A0A314Y1R7_PRUYE</name>
<dbReference type="InterPro" id="IPR012334">
    <property type="entry name" value="Pectin_lyas_fold"/>
</dbReference>
<dbReference type="STRING" id="2094558.A0A314Y1R7"/>
<dbReference type="GO" id="GO:0045490">
    <property type="term" value="P:pectin catabolic process"/>
    <property type="evidence" value="ECO:0007669"/>
    <property type="project" value="UniProtKB-UniRule"/>
</dbReference>
<comment type="caution">
    <text evidence="8">The sequence shown here is derived from an EMBL/GenBank/DDBJ whole genome shotgun (WGS) entry which is preliminary data.</text>
</comment>
<keyword evidence="9" id="KW-1185">Reference proteome</keyword>
<dbReference type="GO" id="GO:0042545">
    <property type="term" value="P:cell wall modification"/>
    <property type="evidence" value="ECO:0007669"/>
    <property type="project" value="UniProtKB-UniRule"/>
</dbReference>
<dbReference type="EC" id="3.1.1.11" evidence="6"/>
<keyword evidence="6" id="KW-0961">Cell wall biogenesis/degradation</keyword>
<dbReference type="AlphaFoldDB" id="A0A314Y1R7"/>
<comment type="catalytic activity">
    <reaction evidence="6">
        <text>[(1-&gt;4)-alpha-D-galacturonosyl methyl ester](n) + n H2O = [(1-&gt;4)-alpha-D-galacturonosyl](n) + n methanol + n H(+)</text>
        <dbReference type="Rhea" id="RHEA:22380"/>
        <dbReference type="Rhea" id="RHEA-COMP:14570"/>
        <dbReference type="Rhea" id="RHEA-COMP:14573"/>
        <dbReference type="ChEBI" id="CHEBI:15377"/>
        <dbReference type="ChEBI" id="CHEBI:15378"/>
        <dbReference type="ChEBI" id="CHEBI:17790"/>
        <dbReference type="ChEBI" id="CHEBI:140522"/>
        <dbReference type="ChEBI" id="CHEBI:140523"/>
        <dbReference type="EC" id="3.1.1.11"/>
    </reaction>
</comment>
<dbReference type="SUPFAM" id="SSF51126">
    <property type="entry name" value="Pectin lyase-like"/>
    <property type="match status" value="1"/>
</dbReference>
<dbReference type="InterPro" id="IPR011050">
    <property type="entry name" value="Pectin_lyase_fold/virulence"/>
</dbReference>
<dbReference type="UniPathway" id="UPA00545">
    <property type="reaction ID" value="UER00823"/>
</dbReference>
<evidence type="ECO:0000259" key="7">
    <source>
        <dbReference type="Pfam" id="PF01095"/>
    </source>
</evidence>
<keyword evidence="3 6" id="KW-0134">Cell wall</keyword>
<reference evidence="8 9" key="1">
    <citation type="submission" date="2018-02" db="EMBL/GenBank/DDBJ databases">
        <title>Draft genome of wild Prunus yedoensis var. nudiflora.</title>
        <authorList>
            <person name="Baek S."/>
            <person name="Kim J.-H."/>
            <person name="Choi K."/>
            <person name="Kim G.-B."/>
            <person name="Cho A."/>
            <person name="Jang H."/>
            <person name="Shin C.-H."/>
            <person name="Yu H.-J."/>
            <person name="Mun J.-H."/>
        </authorList>
    </citation>
    <scope>NUCLEOTIDE SEQUENCE [LARGE SCALE GENOMIC DNA]</scope>
    <source>
        <strain evidence="9">cv. Jeju island</strain>
        <tissue evidence="8">Leaf</tissue>
    </source>
</reference>
<evidence type="ECO:0000256" key="4">
    <source>
        <dbReference type="ARBA" id="ARBA00022801"/>
    </source>
</evidence>
<comment type="function">
    <text evidence="6">Acts in the modification of cell walls via demethylesterification of cell wall pectin.</text>
</comment>
<evidence type="ECO:0000313" key="8">
    <source>
        <dbReference type="EMBL" id="PQQ01825.1"/>
    </source>
</evidence>
<protein>
    <recommendedName>
        <fullName evidence="6">Pectinesterase</fullName>
        <ecNumber evidence="6">3.1.1.11</ecNumber>
    </recommendedName>
</protein>
<dbReference type="OrthoDB" id="1936831at2759"/>
<evidence type="ECO:0000256" key="6">
    <source>
        <dbReference type="RuleBase" id="RU000589"/>
    </source>
</evidence>
<gene>
    <name evidence="8" type="ORF">Pyn_26852</name>
</gene>
<comment type="pathway">
    <text evidence="2 6">Glycan metabolism; pectin degradation; 2-dehydro-3-deoxy-D-gluconate from pectin: step 1/5.</text>
</comment>
<proteinExistence type="predicted"/>
<dbReference type="InterPro" id="IPR000070">
    <property type="entry name" value="Pectinesterase_cat"/>
</dbReference>
<keyword evidence="4 6" id="KW-0378">Hydrolase</keyword>
<dbReference type="Pfam" id="PF01095">
    <property type="entry name" value="Pectinesterase"/>
    <property type="match status" value="1"/>
</dbReference>
<organism evidence="8 9">
    <name type="scientific">Prunus yedoensis var. nudiflora</name>
    <dbReference type="NCBI Taxonomy" id="2094558"/>
    <lineage>
        <taxon>Eukaryota</taxon>
        <taxon>Viridiplantae</taxon>
        <taxon>Streptophyta</taxon>
        <taxon>Embryophyta</taxon>
        <taxon>Tracheophyta</taxon>
        <taxon>Spermatophyta</taxon>
        <taxon>Magnoliopsida</taxon>
        <taxon>eudicotyledons</taxon>
        <taxon>Gunneridae</taxon>
        <taxon>Pentapetalae</taxon>
        <taxon>rosids</taxon>
        <taxon>fabids</taxon>
        <taxon>Rosales</taxon>
        <taxon>Rosaceae</taxon>
        <taxon>Amygdaloideae</taxon>
        <taxon>Amygdaleae</taxon>
        <taxon>Prunus</taxon>
    </lineage>
</organism>